<sequence length="45" mass="5021">MPDPDQYVSLVKVKKIVKHNLTSRYVLSSGDYLTGNKKLAIQGTN</sequence>
<accession>A0ABQ3VXE7</accession>
<comment type="caution">
    <text evidence="2">The sequence shown here is derived from an EMBL/GenBank/DDBJ whole genome shotgun (WGS) entry which is preliminary data.</text>
</comment>
<dbReference type="Proteomes" id="UP000604765">
    <property type="component" value="Unassembled WGS sequence"/>
</dbReference>
<evidence type="ECO:0000313" key="3">
    <source>
        <dbReference type="Proteomes" id="UP000604765"/>
    </source>
</evidence>
<name>A0ABQ3VXE7_9LACO</name>
<dbReference type="Pfam" id="PF19087">
    <property type="entry name" value="DUF5776"/>
    <property type="match status" value="1"/>
</dbReference>
<keyword evidence="3" id="KW-1185">Reference proteome</keyword>
<organism evidence="2 3">
    <name type="scientific">Lentilactobacillus fungorum</name>
    <dbReference type="NCBI Taxonomy" id="2201250"/>
    <lineage>
        <taxon>Bacteria</taxon>
        <taxon>Bacillati</taxon>
        <taxon>Bacillota</taxon>
        <taxon>Bacilli</taxon>
        <taxon>Lactobacillales</taxon>
        <taxon>Lactobacillaceae</taxon>
        <taxon>Lentilactobacillus</taxon>
    </lineage>
</organism>
<evidence type="ECO:0000313" key="2">
    <source>
        <dbReference type="EMBL" id="GHP13585.1"/>
    </source>
</evidence>
<protein>
    <recommendedName>
        <fullName evidence="1">DUF5776 domain-containing protein</fullName>
    </recommendedName>
</protein>
<proteinExistence type="predicted"/>
<gene>
    <name evidence="2" type="ORF">YK48G_10100</name>
</gene>
<reference evidence="2 3" key="1">
    <citation type="journal article" date="2021" name="Int. J. Syst. Evol. Microbiol.">
        <title>Lentilactobacillus fungorum sp. nov., isolated from spent mushroom substrates.</title>
        <authorList>
            <person name="Tohno M."/>
            <person name="Tanizawa Y."/>
            <person name="Kojima Y."/>
            <person name="Sakamoto M."/>
            <person name="Ohkuma M."/>
            <person name="Kobayashi H."/>
        </authorList>
    </citation>
    <scope>NUCLEOTIDE SEQUENCE [LARGE SCALE GENOMIC DNA]</scope>
    <source>
        <strain evidence="2 3">YK48G</strain>
    </source>
</reference>
<dbReference type="RefSeq" id="WP_203629703.1">
    <property type="nucleotide sequence ID" value="NZ_BNJR01000010.1"/>
</dbReference>
<feature type="domain" description="DUF5776" evidence="1">
    <location>
        <begin position="10"/>
        <end position="39"/>
    </location>
</feature>
<evidence type="ECO:0000259" key="1">
    <source>
        <dbReference type="Pfam" id="PF19087"/>
    </source>
</evidence>
<dbReference type="InterPro" id="IPR044081">
    <property type="entry name" value="DUF5776"/>
</dbReference>
<dbReference type="EMBL" id="BNJR01000010">
    <property type="protein sequence ID" value="GHP13585.1"/>
    <property type="molecule type" value="Genomic_DNA"/>
</dbReference>